<dbReference type="Proteomes" id="UP000800035">
    <property type="component" value="Unassembled WGS sequence"/>
</dbReference>
<reference evidence="1" key="1">
    <citation type="journal article" date="2020" name="Stud. Mycol.">
        <title>101 Dothideomycetes genomes: a test case for predicting lifestyles and emergence of pathogens.</title>
        <authorList>
            <person name="Haridas S."/>
            <person name="Albert R."/>
            <person name="Binder M."/>
            <person name="Bloem J."/>
            <person name="Labutti K."/>
            <person name="Salamov A."/>
            <person name="Andreopoulos B."/>
            <person name="Baker S."/>
            <person name="Barry K."/>
            <person name="Bills G."/>
            <person name="Bluhm B."/>
            <person name="Cannon C."/>
            <person name="Castanera R."/>
            <person name="Culley D."/>
            <person name="Daum C."/>
            <person name="Ezra D."/>
            <person name="Gonzalez J."/>
            <person name="Henrissat B."/>
            <person name="Kuo A."/>
            <person name="Liang C."/>
            <person name="Lipzen A."/>
            <person name="Lutzoni F."/>
            <person name="Magnuson J."/>
            <person name="Mondo S."/>
            <person name="Nolan M."/>
            <person name="Ohm R."/>
            <person name="Pangilinan J."/>
            <person name="Park H.-J."/>
            <person name="Ramirez L."/>
            <person name="Alfaro M."/>
            <person name="Sun H."/>
            <person name="Tritt A."/>
            <person name="Yoshinaga Y."/>
            <person name="Zwiers L.-H."/>
            <person name="Turgeon B."/>
            <person name="Goodwin S."/>
            <person name="Spatafora J."/>
            <person name="Crous P."/>
            <person name="Grigoriev I."/>
        </authorList>
    </citation>
    <scope>NUCLEOTIDE SEQUENCE</scope>
    <source>
        <strain evidence="1">CBS 675.92</strain>
    </source>
</reference>
<protein>
    <submittedName>
        <fullName evidence="1">Uncharacterized protein</fullName>
    </submittedName>
</protein>
<proteinExistence type="predicted"/>
<gene>
    <name evidence="1" type="ORF">CC80DRAFT_508916</name>
</gene>
<dbReference type="EMBL" id="ML977018">
    <property type="protein sequence ID" value="KAF1951280.1"/>
    <property type="molecule type" value="Genomic_DNA"/>
</dbReference>
<dbReference type="AlphaFoldDB" id="A0A6A5TGI1"/>
<evidence type="ECO:0000313" key="2">
    <source>
        <dbReference type="Proteomes" id="UP000800035"/>
    </source>
</evidence>
<sequence length="108" mass="12211">MGLNHRCKRDRDYADSTIQLFRDGKACKLPKLPIENTSQGEPIEGVQMEEDAMEGIKLEVPYQGYNNSVKMPNITKFIELKRLGDKGDVNLSLYLVDGTDTETICSRD</sequence>
<evidence type="ECO:0000313" key="1">
    <source>
        <dbReference type="EMBL" id="KAF1951280.1"/>
    </source>
</evidence>
<accession>A0A6A5TGI1</accession>
<keyword evidence="2" id="KW-1185">Reference proteome</keyword>
<organism evidence="1 2">
    <name type="scientific">Byssothecium circinans</name>
    <dbReference type="NCBI Taxonomy" id="147558"/>
    <lineage>
        <taxon>Eukaryota</taxon>
        <taxon>Fungi</taxon>
        <taxon>Dikarya</taxon>
        <taxon>Ascomycota</taxon>
        <taxon>Pezizomycotina</taxon>
        <taxon>Dothideomycetes</taxon>
        <taxon>Pleosporomycetidae</taxon>
        <taxon>Pleosporales</taxon>
        <taxon>Massarineae</taxon>
        <taxon>Massarinaceae</taxon>
        <taxon>Byssothecium</taxon>
    </lineage>
</organism>
<name>A0A6A5TGI1_9PLEO</name>